<dbReference type="SUPFAM" id="SSF56672">
    <property type="entry name" value="DNA/RNA polymerases"/>
    <property type="match status" value="1"/>
</dbReference>
<protein>
    <recommendedName>
        <fullName evidence="1">Reverse transcriptase Ty1/copia-type domain-containing protein</fullName>
    </recommendedName>
</protein>
<dbReference type="CDD" id="cd09272">
    <property type="entry name" value="RNase_HI_RT_Ty1"/>
    <property type="match status" value="1"/>
</dbReference>
<proteinExistence type="predicted"/>
<dbReference type="EMBL" id="CAKMRJ010001112">
    <property type="protein sequence ID" value="CAH1421112.1"/>
    <property type="molecule type" value="Genomic_DNA"/>
</dbReference>
<dbReference type="InterPro" id="IPR013103">
    <property type="entry name" value="RVT_2"/>
</dbReference>
<dbReference type="PANTHER" id="PTHR11439:SF496">
    <property type="entry name" value="RNA-DIRECTED DNA POLYMERASE"/>
    <property type="match status" value="1"/>
</dbReference>
<name>A0AAU9M5P5_9ASTR</name>
<dbReference type="InterPro" id="IPR043502">
    <property type="entry name" value="DNA/RNA_pol_sf"/>
</dbReference>
<reference evidence="2 3" key="1">
    <citation type="submission" date="2022-01" db="EMBL/GenBank/DDBJ databases">
        <authorList>
            <person name="Xiong W."/>
            <person name="Schranz E."/>
        </authorList>
    </citation>
    <scope>NUCLEOTIDE SEQUENCE [LARGE SCALE GENOMIC DNA]</scope>
</reference>
<feature type="domain" description="Reverse transcriptase Ty1/copia-type" evidence="1">
    <location>
        <begin position="23"/>
        <end position="267"/>
    </location>
</feature>
<dbReference type="PANTHER" id="PTHR11439">
    <property type="entry name" value="GAG-POL-RELATED RETROTRANSPOSON"/>
    <property type="match status" value="1"/>
</dbReference>
<dbReference type="Proteomes" id="UP001157418">
    <property type="component" value="Unassembled WGS sequence"/>
</dbReference>
<evidence type="ECO:0000259" key="1">
    <source>
        <dbReference type="Pfam" id="PF07727"/>
    </source>
</evidence>
<accession>A0AAU9M5P5</accession>
<sequence>MAGLESAKWKEAMDSEIQSMYDNQVWNLVDNVPGRKTVGCKWIFKKKTDMDGNVHTYNARMVAKGFSQTPGVDYDETFSPVAKIKSIRVMLAIAALNDYEIWQMDVKTAFLNGKLAEDVYMSQLEGFVSTEYPNRVCKLEKSIYGLKQAPRRWNLCFDEKVKEFAFSMSEDESFVYVKASGSIVSFLVLYVDDILLIGNDIPNLQEVKSLLGKCFAMKDLGEAAYILGISILTDRSKRLIGLNQSTYLDKVLNRFSMQNSKKGELPIQSNARLSKTQSPSKEAEIVEMSRVPYGSAVGSIMYAMTCTRLVVAFALSMVNRYQGNPCNAHWTAVKNILKYLWRTNDWVLTLGGSDDLRVEGYNNASFQTDRDNFRSQSGWVFTLNGGAISWKSSKQETVADSTCESEYIAASEAAKEAIWLKNFIGDLGVVPAIKEPIEIFCDSESTVALAKEPRDHGRSRHIDRKYHFIRHRIEEGLLVAKRVSSDENPADPLTKGLGRVKHLQHARRIGLQDDISFSS</sequence>
<evidence type="ECO:0000313" key="3">
    <source>
        <dbReference type="Proteomes" id="UP001157418"/>
    </source>
</evidence>
<evidence type="ECO:0000313" key="2">
    <source>
        <dbReference type="EMBL" id="CAH1421112.1"/>
    </source>
</evidence>
<dbReference type="AlphaFoldDB" id="A0AAU9M5P5"/>
<keyword evidence="3" id="KW-1185">Reference proteome</keyword>
<comment type="caution">
    <text evidence="2">The sequence shown here is derived from an EMBL/GenBank/DDBJ whole genome shotgun (WGS) entry which is preliminary data.</text>
</comment>
<dbReference type="Pfam" id="PF07727">
    <property type="entry name" value="RVT_2"/>
    <property type="match status" value="1"/>
</dbReference>
<gene>
    <name evidence="2" type="ORF">LVIROSA_LOCUS8527</name>
</gene>
<organism evidence="2 3">
    <name type="scientific">Lactuca virosa</name>
    <dbReference type="NCBI Taxonomy" id="75947"/>
    <lineage>
        <taxon>Eukaryota</taxon>
        <taxon>Viridiplantae</taxon>
        <taxon>Streptophyta</taxon>
        <taxon>Embryophyta</taxon>
        <taxon>Tracheophyta</taxon>
        <taxon>Spermatophyta</taxon>
        <taxon>Magnoliopsida</taxon>
        <taxon>eudicotyledons</taxon>
        <taxon>Gunneridae</taxon>
        <taxon>Pentapetalae</taxon>
        <taxon>asterids</taxon>
        <taxon>campanulids</taxon>
        <taxon>Asterales</taxon>
        <taxon>Asteraceae</taxon>
        <taxon>Cichorioideae</taxon>
        <taxon>Cichorieae</taxon>
        <taxon>Lactucinae</taxon>
        <taxon>Lactuca</taxon>
    </lineage>
</organism>